<dbReference type="PANTHER" id="PTHR48106">
    <property type="entry name" value="QUINONE OXIDOREDUCTASE PIG3-RELATED"/>
    <property type="match status" value="1"/>
</dbReference>
<dbReference type="SUPFAM" id="SSF51735">
    <property type="entry name" value="NAD(P)-binding Rossmann-fold domains"/>
    <property type="match status" value="1"/>
</dbReference>
<organism evidence="5 6">
    <name type="scientific">Dankookia rubra</name>
    <dbReference type="NCBI Taxonomy" id="1442381"/>
    <lineage>
        <taxon>Bacteria</taxon>
        <taxon>Pseudomonadati</taxon>
        <taxon>Pseudomonadota</taxon>
        <taxon>Alphaproteobacteria</taxon>
        <taxon>Acetobacterales</taxon>
        <taxon>Roseomonadaceae</taxon>
        <taxon>Dankookia</taxon>
    </lineage>
</organism>
<feature type="compositionally biased region" description="Polar residues" evidence="3">
    <location>
        <begin position="1"/>
        <end position="10"/>
    </location>
</feature>
<evidence type="ECO:0000259" key="4">
    <source>
        <dbReference type="SMART" id="SM00829"/>
    </source>
</evidence>
<feature type="region of interest" description="Disordered" evidence="3">
    <location>
        <begin position="1"/>
        <end position="22"/>
    </location>
</feature>
<dbReference type="EMBL" id="SMSJ01000003">
    <property type="protein sequence ID" value="TDH63857.1"/>
    <property type="molecule type" value="Genomic_DNA"/>
</dbReference>
<evidence type="ECO:0000256" key="3">
    <source>
        <dbReference type="SAM" id="MobiDB-lite"/>
    </source>
</evidence>
<dbReference type="Gene3D" id="3.90.180.10">
    <property type="entry name" value="Medium-chain alcohol dehydrogenases, catalytic domain"/>
    <property type="match status" value="1"/>
</dbReference>
<proteinExistence type="predicted"/>
<dbReference type="SMART" id="SM00829">
    <property type="entry name" value="PKS_ER"/>
    <property type="match status" value="1"/>
</dbReference>
<dbReference type="InterPro" id="IPR013154">
    <property type="entry name" value="ADH-like_N"/>
</dbReference>
<reference evidence="5 6" key="1">
    <citation type="journal article" date="2016" name="J. Microbiol.">
        <title>Dankookia rubra gen. nov., sp. nov., an alphaproteobacterium isolated from sediment of a shallow stream.</title>
        <authorList>
            <person name="Kim W.H."/>
            <person name="Kim D.H."/>
            <person name="Kang K."/>
            <person name="Ahn T.Y."/>
        </authorList>
    </citation>
    <scope>NUCLEOTIDE SEQUENCE [LARGE SCALE GENOMIC DNA]</scope>
    <source>
        <strain evidence="5 6">JCM30602</strain>
    </source>
</reference>
<accession>A0A4R5QM76</accession>
<comment type="caution">
    <text evidence="5">The sequence shown here is derived from an EMBL/GenBank/DDBJ whole genome shotgun (WGS) entry which is preliminary data.</text>
</comment>
<keyword evidence="1" id="KW-0521">NADP</keyword>
<dbReference type="AlphaFoldDB" id="A0A4R5QM76"/>
<dbReference type="PANTHER" id="PTHR48106:SF8">
    <property type="entry name" value="OS02G0805600 PROTEIN"/>
    <property type="match status" value="1"/>
</dbReference>
<dbReference type="InterPro" id="IPR036291">
    <property type="entry name" value="NAD(P)-bd_dom_sf"/>
</dbReference>
<sequence length="324" mass="33868">MKAAIVTTSGVEVRDVPEPKPGPQQVMIRVRAAGLNRADLAVAAGHAHGAVGGAGTVVGMEFAGEVVSTGAEVPAGIAPGMRVMASGAAGYAEYALADWGRVFPVPDANMGWVQAATLPIALQTMHDAVVTNGGLQRGESILIQGASSGVGLMGMQIARLMGAKQVLGSSRNPAWRERLAEFGCDLAIDTGDAAWPDRVLAATGGKGVEVIVDQVSASVANGNLRCCAILGRIVNVGRLGGFTGEFDFDLHAARRIRYIGVTFRTRSVEEVREIVRRTRADLWGAVEAGSLRLPIDRTFPLAEAPAALAHMKANQHFGKIVLEC</sequence>
<protein>
    <submittedName>
        <fullName evidence="5">Quinone oxidoreductase</fullName>
    </submittedName>
</protein>
<feature type="domain" description="Enoyl reductase (ER)" evidence="4">
    <location>
        <begin position="7"/>
        <end position="322"/>
    </location>
</feature>
<dbReference type="SUPFAM" id="SSF50129">
    <property type="entry name" value="GroES-like"/>
    <property type="match status" value="1"/>
</dbReference>
<dbReference type="Pfam" id="PF00107">
    <property type="entry name" value="ADH_zinc_N"/>
    <property type="match status" value="1"/>
</dbReference>
<evidence type="ECO:0000313" key="6">
    <source>
        <dbReference type="Proteomes" id="UP000295096"/>
    </source>
</evidence>
<dbReference type="InterPro" id="IPR020843">
    <property type="entry name" value="ER"/>
</dbReference>
<name>A0A4R5QM76_9PROT</name>
<keyword evidence="6" id="KW-1185">Reference proteome</keyword>
<dbReference type="RefSeq" id="WP_133287137.1">
    <property type="nucleotide sequence ID" value="NZ_SMSJ01000003.1"/>
</dbReference>
<evidence type="ECO:0000256" key="2">
    <source>
        <dbReference type="ARBA" id="ARBA00023002"/>
    </source>
</evidence>
<dbReference type="Pfam" id="PF08240">
    <property type="entry name" value="ADH_N"/>
    <property type="match status" value="1"/>
</dbReference>
<keyword evidence="2" id="KW-0560">Oxidoreductase</keyword>
<dbReference type="InterPro" id="IPR011032">
    <property type="entry name" value="GroES-like_sf"/>
</dbReference>
<gene>
    <name evidence="5" type="ORF">E2C06_03175</name>
</gene>
<evidence type="ECO:0000313" key="5">
    <source>
        <dbReference type="EMBL" id="TDH63857.1"/>
    </source>
</evidence>
<evidence type="ECO:0000256" key="1">
    <source>
        <dbReference type="ARBA" id="ARBA00022857"/>
    </source>
</evidence>
<dbReference type="Proteomes" id="UP000295096">
    <property type="component" value="Unassembled WGS sequence"/>
</dbReference>
<dbReference type="Gene3D" id="3.40.50.720">
    <property type="entry name" value="NAD(P)-binding Rossmann-like Domain"/>
    <property type="match status" value="1"/>
</dbReference>
<dbReference type="InterPro" id="IPR013149">
    <property type="entry name" value="ADH-like_C"/>
</dbReference>
<dbReference type="GO" id="GO:0016651">
    <property type="term" value="F:oxidoreductase activity, acting on NAD(P)H"/>
    <property type="evidence" value="ECO:0007669"/>
    <property type="project" value="TreeGrafter"/>
</dbReference>
<dbReference type="GO" id="GO:0070402">
    <property type="term" value="F:NADPH binding"/>
    <property type="evidence" value="ECO:0007669"/>
    <property type="project" value="TreeGrafter"/>
</dbReference>
<dbReference type="OrthoDB" id="9805663at2"/>